<feature type="signal peptide" evidence="6">
    <location>
        <begin position="1"/>
        <end position="19"/>
    </location>
</feature>
<dbReference type="EMBL" id="JBGOGF010000008">
    <property type="protein sequence ID" value="MFA1772604.1"/>
    <property type="molecule type" value="Genomic_DNA"/>
</dbReference>
<evidence type="ECO:0000256" key="6">
    <source>
        <dbReference type="SAM" id="SignalP"/>
    </source>
</evidence>
<dbReference type="GO" id="GO:0015288">
    <property type="term" value="F:porin activity"/>
    <property type="evidence" value="ECO:0007669"/>
    <property type="project" value="TreeGrafter"/>
</dbReference>
<evidence type="ECO:0000256" key="4">
    <source>
        <dbReference type="ARBA" id="ARBA00023136"/>
    </source>
</evidence>
<dbReference type="EMBL" id="VKKZ01000010">
    <property type="protein sequence ID" value="KAA6437738.1"/>
    <property type="molecule type" value="Genomic_DNA"/>
</dbReference>
<keyword evidence="4" id="KW-0472">Membrane</keyword>
<evidence type="ECO:0000256" key="3">
    <source>
        <dbReference type="ARBA" id="ARBA00022692"/>
    </source>
</evidence>
<keyword evidence="2" id="KW-1134">Transmembrane beta strand</keyword>
<dbReference type="RefSeq" id="WP_149097358.1">
    <property type="nucleotide sequence ID" value="NZ_BMMG01000001.1"/>
</dbReference>
<dbReference type="Proteomes" id="UP001570846">
    <property type="component" value="Unassembled WGS sequence"/>
</dbReference>
<dbReference type="OrthoDB" id="823635at2"/>
<dbReference type="AlphaFoldDB" id="A0A5M8QR43"/>
<evidence type="ECO:0000313" key="7">
    <source>
        <dbReference type="EMBL" id="KAA6437738.1"/>
    </source>
</evidence>
<gene>
    <name evidence="8" type="ORF">ACD591_14980</name>
    <name evidence="7" type="ORF">FOE74_04340</name>
</gene>
<reference evidence="8 10" key="3">
    <citation type="submission" date="2024-08" db="EMBL/GenBank/DDBJ databases">
        <authorList>
            <person name="Wei W."/>
        </authorList>
    </citation>
    <scope>NUCLEOTIDE SEQUENCE [LARGE SCALE GENOMIC DNA]</scope>
    <source>
        <strain evidence="8 10">XU2</strain>
    </source>
</reference>
<keyword evidence="3" id="KW-0812">Transmembrane</keyword>
<feature type="chain" id="PRO_5024429928" evidence="6">
    <location>
        <begin position="20"/>
        <end position="247"/>
    </location>
</feature>
<reference evidence="7 9" key="1">
    <citation type="submission" date="2019-07" db="EMBL/GenBank/DDBJ databases">
        <authorList>
            <person name="Qu J.-H."/>
        </authorList>
    </citation>
    <scope>NUCLEOTIDE SEQUENCE [LARGE SCALE GENOMIC DNA]</scope>
    <source>
        <strain evidence="7 9">MDT1-10-3</strain>
    </source>
</reference>
<organism evidence="7 9">
    <name type="scientific">Rufibacter glacialis</name>
    <dbReference type="NCBI Taxonomy" id="1259555"/>
    <lineage>
        <taxon>Bacteria</taxon>
        <taxon>Pseudomonadati</taxon>
        <taxon>Bacteroidota</taxon>
        <taxon>Cytophagia</taxon>
        <taxon>Cytophagales</taxon>
        <taxon>Hymenobacteraceae</taxon>
        <taxon>Rufibacter</taxon>
    </lineage>
</organism>
<dbReference type="PANTHER" id="PTHR30026">
    <property type="entry name" value="OUTER MEMBRANE PROTEIN TOLC"/>
    <property type="match status" value="1"/>
</dbReference>
<dbReference type="GO" id="GO:0009279">
    <property type="term" value="C:cell outer membrane"/>
    <property type="evidence" value="ECO:0007669"/>
    <property type="project" value="UniProtKB-SubCell"/>
</dbReference>
<dbReference type="Proteomes" id="UP000323866">
    <property type="component" value="Unassembled WGS sequence"/>
</dbReference>
<sequence>MKKTFLVLFLALAYSVAFAQTDPKQGAEWEKKLFNSEYALPILIETALLNSAELENSEAAKLMAQEERKVIRKNFYSGFALNSAYQYGTWEQFGLAGEPVNSFNAFDSPLQARYTMGVTMSLPLGQLLSRHNLIKKQDLAIAQVETTRKLAEKQIRHQVITLYQNMVLAKSQLELQQQAYQSAVVTNKLAEKQFKSGDILIDAMSAVQQAHTTTAAALQTAKVNYETTLMMMEERIGARLIDLIKSK</sequence>
<accession>A0A5M8QR43</accession>
<evidence type="ECO:0000256" key="2">
    <source>
        <dbReference type="ARBA" id="ARBA00022452"/>
    </source>
</evidence>
<dbReference type="GO" id="GO:1990281">
    <property type="term" value="C:efflux pump complex"/>
    <property type="evidence" value="ECO:0007669"/>
    <property type="project" value="TreeGrafter"/>
</dbReference>
<keyword evidence="6" id="KW-0732">Signal</keyword>
<evidence type="ECO:0000256" key="1">
    <source>
        <dbReference type="ARBA" id="ARBA00004442"/>
    </source>
</evidence>
<evidence type="ECO:0000313" key="10">
    <source>
        <dbReference type="Proteomes" id="UP001570846"/>
    </source>
</evidence>
<evidence type="ECO:0000313" key="9">
    <source>
        <dbReference type="Proteomes" id="UP000323866"/>
    </source>
</evidence>
<reference evidence="7 9" key="2">
    <citation type="submission" date="2019-09" db="EMBL/GenBank/DDBJ databases">
        <title>A bacterium isolated from glacier soil.</title>
        <authorList>
            <person name="Liu Q."/>
        </authorList>
    </citation>
    <scope>NUCLEOTIDE SEQUENCE [LARGE SCALE GENOMIC DNA]</scope>
    <source>
        <strain evidence="7 9">MDT1-10-3</strain>
    </source>
</reference>
<name>A0A5M8QR43_9BACT</name>
<dbReference type="Gene3D" id="1.20.1600.10">
    <property type="entry name" value="Outer membrane efflux proteins (OEP)"/>
    <property type="match status" value="1"/>
</dbReference>
<comment type="subcellular location">
    <subcellularLocation>
        <location evidence="1">Cell outer membrane</location>
    </subcellularLocation>
</comment>
<protein>
    <submittedName>
        <fullName evidence="7">TolC family protein</fullName>
    </submittedName>
</protein>
<dbReference type="GO" id="GO:0015562">
    <property type="term" value="F:efflux transmembrane transporter activity"/>
    <property type="evidence" value="ECO:0007669"/>
    <property type="project" value="InterPro"/>
</dbReference>
<dbReference type="InterPro" id="IPR051906">
    <property type="entry name" value="TolC-like"/>
</dbReference>
<keyword evidence="5" id="KW-0998">Cell outer membrane</keyword>
<dbReference type="PANTHER" id="PTHR30026:SF20">
    <property type="entry name" value="OUTER MEMBRANE PROTEIN TOLC"/>
    <property type="match status" value="1"/>
</dbReference>
<keyword evidence="10" id="KW-1185">Reference proteome</keyword>
<evidence type="ECO:0000256" key="5">
    <source>
        <dbReference type="ARBA" id="ARBA00023237"/>
    </source>
</evidence>
<proteinExistence type="predicted"/>
<evidence type="ECO:0000313" key="8">
    <source>
        <dbReference type="EMBL" id="MFA1772604.1"/>
    </source>
</evidence>
<dbReference type="SUPFAM" id="SSF56954">
    <property type="entry name" value="Outer membrane efflux proteins (OEP)"/>
    <property type="match status" value="1"/>
</dbReference>
<comment type="caution">
    <text evidence="7">The sequence shown here is derived from an EMBL/GenBank/DDBJ whole genome shotgun (WGS) entry which is preliminary data.</text>
</comment>